<accession>A0A1X0NGH5</accession>
<dbReference type="RefSeq" id="XP_028877619.1">
    <property type="nucleotide sequence ID" value="XM_029031088.1"/>
</dbReference>
<feature type="signal peptide" evidence="2">
    <location>
        <begin position="1"/>
        <end position="27"/>
    </location>
</feature>
<evidence type="ECO:0000256" key="1">
    <source>
        <dbReference type="SAM" id="MobiDB-lite"/>
    </source>
</evidence>
<keyword evidence="2" id="KW-0732">Signal</keyword>
<proteinExistence type="predicted"/>
<evidence type="ECO:0000313" key="4">
    <source>
        <dbReference type="Proteomes" id="UP000192257"/>
    </source>
</evidence>
<gene>
    <name evidence="3" type="ORF">TM35_000651150</name>
</gene>
<organism evidence="3 4">
    <name type="scientific">Trypanosoma theileri</name>
    <dbReference type="NCBI Taxonomy" id="67003"/>
    <lineage>
        <taxon>Eukaryota</taxon>
        <taxon>Discoba</taxon>
        <taxon>Euglenozoa</taxon>
        <taxon>Kinetoplastea</taxon>
        <taxon>Metakinetoplastina</taxon>
        <taxon>Trypanosomatida</taxon>
        <taxon>Trypanosomatidae</taxon>
        <taxon>Trypanosoma</taxon>
    </lineage>
</organism>
<dbReference type="VEuPathDB" id="TriTrypDB:TM35_000651150"/>
<dbReference type="EMBL" id="NBCO01000065">
    <property type="protein sequence ID" value="ORC83553.1"/>
    <property type="molecule type" value="Genomic_DNA"/>
</dbReference>
<comment type="caution">
    <text evidence="3">The sequence shown here is derived from an EMBL/GenBank/DDBJ whole genome shotgun (WGS) entry which is preliminary data.</text>
</comment>
<evidence type="ECO:0000256" key="2">
    <source>
        <dbReference type="SAM" id="SignalP"/>
    </source>
</evidence>
<protein>
    <submittedName>
        <fullName evidence="3">Uncharacterized protein</fullName>
    </submittedName>
</protein>
<dbReference type="AlphaFoldDB" id="A0A1X0NGH5"/>
<dbReference type="Proteomes" id="UP000192257">
    <property type="component" value="Unassembled WGS sequence"/>
</dbReference>
<evidence type="ECO:0000313" key="3">
    <source>
        <dbReference type="EMBL" id="ORC83553.1"/>
    </source>
</evidence>
<feature type="region of interest" description="Disordered" evidence="1">
    <location>
        <begin position="364"/>
        <end position="461"/>
    </location>
</feature>
<dbReference type="STRING" id="67003.A0A1X0NGH5"/>
<sequence>MTTMFIQLRRVVFPLALLLCWLCTVHAQETKGADQGVTGGGAVVEINREKAMRAFWGIPNRTRDEIKDDESLKNVYEGFWMAAWNVIMAVNGSDVLFANGTTCAAEWEKVIAANKKMVEDAAEDTKKITKLIKDVDAIMKEDWVKGDGKEKEKILRLKITTRDDEFWKLVGEIREVLRETKGKVPDAVALSKIEEAEQTRLFCTIVDRNVKYRLQELDKHLEALNFTSGGEFVKSRTAVEVKNAGDGVREVLHNVTNIIANATVHNRFAVGEAKDRVKAWRRAFELIELVGGMKDVEPVVGGKQGELEAIKGEVEERRQTIERLVNGSVDETKARGEKAVKEVNDRIEKASAVEVRRVEADVERVAEDERRKAEERKRAEEERKREAEQEKIRLAKEQEKIRRAKEEREREARNREQKAREEEERRALDEKARKAVEEEKAKRMAEEKAKKAKSKDGSSSPALVHSSLLLILLCVLGCALVC</sequence>
<keyword evidence="4" id="KW-1185">Reference proteome</keyword>
<feature type="compositionally biased region" description="Basic and acidic residues" evidence="1">
    <location>
        <begin position="364"/>
        <end position="449"/>
    </location>
</feature>
<dbReference type="GeneID" id="39990868"/>
<reference evidence="3 4" key="1">
    <citation type="submission" date="2017-03" db="EMBL/GenBank/DDBJ databases">
        <title>An alternative strategy for trypanosome survival in the mammalian bloodstream revealed through genome and transcriptome analysis of the ubiquitous bovine parasite Trypanosoma (Megatrypanum) theileri.</title>
        <authorList>
            <person name="Kelly S."/>
            <person name="Ivens A."/>
            <person name="Mott A."/>
            <person name="O'Neill E."/>
            <person name="Emms D."/>
            <person name="Macleod O."/>
            <person name="Voorheis P."/>
            <person name="Matthews J."/>
            <person name="Matthews K."/>
            <person name="Carrington M."/>
        </authorList>
    </citation>
    <scope>NUCLEOTIDE SEQUENCE [LARGE SCALE GENOMIC DNA]</scope>
    <source>
        <strain evidence="3">Edinburgh</strain>
    </source>
</reference>
<name>A0A1X0NGH5_9TRYP</name>
<feature type="chain" id="PRO_5013049358" evidence="2">
    <location>
        <begin position="28"/>
        <end position="482"/>
    </location>
</feature>